<evidence type="ECO:0000256" key="18">
    <source>
        <dbReference type="ARBA" id="ARBA00032467"/>
    </source>
</evidence>
<evidence type="ECO:0000256" key="19">
    <source>
        <dbReference type="ARBA" id="ARBA00047899"/>
    </source>
</evidence>
<dbReference type="EMBL" id="KV454546">
    <property type="protein sequence ID" value="ODV64902.1"/>
    <property type="molecule type" value="Genomic_DNA"/>
</dbReference>
<keyword evidence="26" id="KW-1185">Reference proteome</keyword>
<dbReference type="SMART" id="SM01343">
    <property type="entry name" value="FATC"/>
    <property type="match status" value="1"/>
</dbReference>
<dbReference type="PROSITE" id="PS50290">
    <property type="entry name" value="PI3_4_KINASE_3"/>
    <property type="match status" value="1"/>
</dbReference>
<accession>A0A1E4RCC2</accession>
<dbReference type="PROSITE" id="PS51189">
    <property type="entry name" value="FAT"/>
    <property type="match status" value="1"/>
</dbReference>
<keyword evidence="10" id="KW-0227">DNA damage</keyword>
<evidence type="ECO:0000259" key="23">
    <source>
        <dbReference type="PROSITE" id="PS51189"/>
    </source>
</evidence>
<evidence type="ECO:0000256" key="6">
    <source>
        <dbReference type="ARBA" id="ARBA00020288"/>
    </source>
</evidence>
<sequence>MNTILEIILKYLDEGTIEEAACAESILGVLIYRFESSISDEKYIQLSRYFEKFNAYIAPIEFHSCILLNTYDEDLFVTGETLDNLISHFLTTFSTCNFDLWTTRFLLALIQELSKYTSMAVLLSTFVFQVNGFAKEALPDFICYFIGLSGDAGSDIILRVINEYIKLQNKTKELVSLFSKVVLLVRMGAKSKIPVFEKMYQKIDLESFYRLAAKSKQYKTALLFFEEFCNRSEDPNILSHDSKILSEIYNSIDDEDLIYGLPEKTSLDYTLSMISRSADAQERVQYNSGLLDASLSLRSGPPYEKNMLLSMLDNGFLGASRLLSKGSGYSNNKQNYEWAWKLNKWDISIPKTARGEHEHIYKTLKQIQDYPKQALDLFHSSQLEILLSKDEIPMKSASSKDLRSNTLEWFKTTAVLSGIGNIIETDLQITNISDLQTQFYNKTSWFDDADFDVSENILLARRVTFQLLTEMKDTDVVNSLFAELVNGLAYELYRYGALARQSKALQKMIGSTILFNEAIKKFHLQLPEDLSQSLSSVCTYQSACTLWDQGKSVSPVAMLRDLLSKKPINLPIPMMNIDQRLIAAKLVLWMSDSRQDLASNIMDKYVLSITDQIESMENVQQKLLVYQLLAHFCEQQFKSHTTREMISKMNKRVNEKHSKLEEIKSHFRSVPVPTEDKVSIQKYYTKLKSELNSDRAELNSLNDNSDNFRNKAVQFYLKSIIINDKSGEDLDKFISFFLEFSHADELQNLLAGDINHIPTYKLIGWSTQLVSRISDESINFQGLLRKLILKLCRDHPYHSLYQLFSMKKHEGVAVKDSNTAMEAKTNVAKKMLQDLYANGSSKTYISEILNPIERLCDESISLAEYKGSKGRSINLKKVSIGSYWMENLPPIPPPTISLPISHTGYRDVVKMSYMEPTLSIAMSGLSLPKIAKFRLSDGTMHKCLFKSGADDLRQDSIMEQVFEKVNEIFSTDKETRKRQLKVRTYKAVPLGPQAGIIEFVANSEAFIEIIKPYHAKDSLKMDKARSMMKNCQNGGKGERLKVYESITKKIKPVFRYFFFDNFLTPDKWLACRTKYTRGIATTSMVGYILGLGDRHCNNILIDTNTGEPVHIDLGVAFDQGKRLPIPETVPFRLTRDIVDGFGVTETRGGFSKSCEHTFRVLRSNKEHILAILDVLRWDPLYAWTISPIKKKKLQEETTIDRRVAPEDDASEAGVAVSTVADKLIGEGLSVEAVVRELIQEATSPEQLALIYCGWSPFY</sequence>
<evidence type="ECO:0000313" key="25">
    <source>
        <dbReference type="EMBL" id="ODV64902.1"/>
    </source>
</evidence>
<keyword evidence="11" id="KW-0418">Kinase</keyword>
<dbReference type="InterPro" id="IPR000403">
    <property type="entry name" value="PI3/4_kinase_cat_dom"/>
</dbReference>
<dbReference type="GO" id="GO:0000781">
    <property type="term" value="C:chromosome, telomeric region"/>
    <property type="evidence" value="ECO:0007669"/>
    <property type="project" value="UniProtKB-SubCell"/>
</dbReference>
<keyword evidence="7" id="KW-0723">Serine/threonine-protein kinase</keyword>
<evidence type="ECO:0000256" key="11">
    <source>
        <dbReference type="ARBA" id="ARBA00022777"/>
    </source>
</evidence>
<evidence type="ECO:0000259" key="22">
    <source>
        <dbReference type="PROSITE" id="PS50290"/>
    </source>
</evidence>
<evidence type="ECO:0000256" key="13">
    <source>
        <dbReference type="ARBA" id="ARBA00022895"/>
    </source>
</evidence>
<dbReference type="STRING" id="984485.A0A1E4RCC2"/>
<dbReference type="EC" id="2.7.11.1" evidence="4"/>
<evidence type="ECO:0000313" key="26">
    <source>
        <dbReference type="Proteomes" id="UP000095085"/>
    </source>
</evidence>
<evidence type="ECO:0000256" key="16">
    <source>
        <dbReference type="ARBA" id="ARBA00030222"/>
    </source>
</evidence>
<dbReference type="InterPro" id="IPR038980">
    <property type="entry name" value="ATM_plant"/>
</dbReference>
<keyword evidence="13" id="KW-0158">Chromosome</keyword>
<dbReference type="Pfam" id="PF00454">
    <property type="entry name" value="PI3_PI4_kinase"/>
    <property type="match status" value="1"/>
</dbReference>
<dbReference type="Gene3D" id="1.10.1070.11">
    <property type="entry name" value="Phosphatidylinositol 3-/4-kinase, catalytic domain"/>
    <property type="match status" value="1"/>
</dbReference>
<evidence type="ECO:0000256" key="21">
    <source>
        <dbReference type="SAM" id="Coils"/>
    </source>
</evidence>
<dbReference type="OrthoDB" id="381190at2759"/>
<keyword evidence="9" id="KW-0547">Nucleotide-binding</keyword>
<dbReference type="SMART" id="SM00146">
    <property type="entry name" value="PI3Kc"/>
    <property type="match status" value="1"/>
</dbReference>
<dbReference type="PANTHER" id="PTHR37079:SF4">
    <property type="entry name" value="SERINE_THREONINE-PROTEIN KINASE ATM"/>
    <property type="match status" value="1"/>
</dbReference>
<dbReference type="Gene3D" id="3.30.1010.10">
    <property type="entry name" value="Phosphatidylinositol 3-kinase Catalytic Subunit, Chain A, domain 4"/>
    <property type="match status" value="1"/>
</dbReference>
<organism evidence="25 26">
    <name type="scientific">Hyphopichia burtonii NRRL Y-1933</name>
    <dbReference type="NCBI Taxonomy" id="984485"/>
    <lineage>
        <taxon>Eukaryota</taxon>
        <taxon>Fungi</taxon>
        <taxon>Dikarya</taxon>
        <taxon>Ascomycota</taxon>
        <taxon>Saccharomycotina</taxon>
        <taxon>Pichiomycetes</taxon>
        <taxon>Debaryomycetaceae</taxon>
        <taxon>Hyphopichia</taxon>
    </lineage>
</organism>
<dbReference type="GO" id="GO:0004674">
    <property type="term" value="F:protein serine/threonine kinase activity"/>
    <property type="evidence" value="ECO:0007669"/>
    <property type="project" value="UniProtKB-KW"/>
</dbReference>
<evidence type="ECO:0000256" key="5">
    <source>
        <dbReference type="ARBA" id="ARBA00014619"/>
    </source>
</evidence>
<evidence type="ECO:0000256" key="7">
    <source>
        <dbReference type="ARBA" id="ARBA00022527"/>
    </source>
</evidence>
<dbReference type="PROSITE" id="PS00915">
    <property type="entry name" value="PI3_4_KINASE_1"/>
    <property type="match status" value="1"/>
</dbReference>
<keyword evidence="8" id="KW-0808">Transferase</keyword>
<protein>
    <recommendedName>
        <fullName evidence="5">Serine/threonine-protein kinase TEL1</fullName>
        <ecNumber evidence="4">2.7.11.1</ecNumber>
    </recommendedName>
    <alternativeName>
        <fullName evidence="15">ATM homolog</fullName>
    </alternativeName>
    <alternativeName>
        <fullName evidence="17 18">DNA-damage checkpoint kinase TEL1</fullName>
    </alternativeName>
    <alternativeName>
        <fullName evidence="6">Serine/threonine-protein kinase tel1</fullName>
    </alternativeName>
    <alternativeName>
        <fullName evidence="16">Telomere length regulation protein 1</fullName>
    </alternativeName>
</protein>
<feature type="coiled-coil region" evidence="21">
    <location>
        <begin position="684"/>
        <end position="711"/>
    </location>
</feature>
<dbReference type="CDD" id="cd05171">
    <property type="entry name" value="PIKKc_ATM"/>
    <property type="match status" value="1"/>
</dbReference>
<evidence type="ECO:0000256" key="9">
    <source>
        <dbReference type="ARBA" id="ARBA00022741"/>
    </source>
</evidence>
<dbReference type="InterPro" id="IPR044107">
    <property type="entry name" value="PIKKc_ATM"/>
</dbReference>
<keyword evidence="14" id="KW-0539">Nucleus</keyword>
<dbReference type="SUPFAM" id="SSF56112">
    <property type="entry name" value="Protein kinase-like (PK-like)"/>
    <property type="match status" value="1"/>
</dbReference>
<dbReference type="AlphaFoldDB" id="A0A1E4RCC2"/>
<keyword evidence="13" id="KW-0779">Telomere</keyword>
<dbReference type="GO" id="GO:0035556">
    <property type="term" value="P:intracellular signal transduction"/>
    <property type="evidence" value="ECO:0007669"/>
    <property type="project" value="UniProtKB-ARBA"/>
</dbReference>
<feature type="domain" description="FAT" evidence="23">
    <location>
        <begin position="207"/>
        <end position="809"/>
    </location>
</feature>
<evidence type="ECO:0000256" key="3">
    <source>
        <dbReference type="ARBA" id="ARBA00010769"/>
    </source>
</evidence>
<dbReference type="PROSITE" id="PS51190">
    <property type="entry name" value="FATC"/>
    <property type="match status" value="1"/>
</dbReference>
<dbReference type="GO" id="GO:0005634">
    <property type="term" value="C:nucleus"/>
    <property type="evidence" value="ECO:0007669"/>
    <property type="project" value="UniProtKB-SubCell"/>
</dbReference>
<dbReference type="PANTHER" id="PTHR37079">
    <property type="entry name" value="SERINE/THREONINE-PROTEIN KINASE ATM"/>
    <property type="match status" value="1"/>
</dbReference>
<evidence type="ECO:0000256" key="8">
    <source>
        <dbReference type="ARBA" id="ARBA00022679"/>
    </source>
</evidence>
<evidence type="ECO:0000256" key="15">
    <source>
        <dbReference type="ARBA" id="ARBA00030020"/>
    </source>
</evidence>
<evidence type="ECO:0000256" key="14">
    <source>
        <dbReference type="ARBA" id="ARBA00023242"/>
    </source>
</evidence>
<dbReference type="Proteomes" id="UP000095085">
    <property type="component" value="Unassembled WGS sequence"/>
</dbReference>
<reference evidence="26" key="1">
    <citation type="submission" date="2016-05" db="EMBL/GenBank/DDBJ databases">
        <title>Comparative genomics of biotechnologically important yeasts.</title>
        <authorList>
            <consortium name="DOE Joint Genome Institute"/>
            <person name="Riley R."/>
            <person name="Haridas S."/>
            <person name="Wolfe K.H."/>
            <person name="Lopes M.R."/>
            <person name="Hittinger C.T."/>
            <person name="Goker M."/>
            <person name="Salamov A."/>
            <person name="Wisecaver J."/>
            <person name="Long T.M."/>
            <person name="Aerts A.L."/>
            <person name="Barry K."/>
            <person name="Choi C."/>
            <person name="Clum A."/>
            <person name="Coughlan A.Y."/>
            <person name="Deshpande S."/>
            <person name="Douglass A.P."/>
            <person name="Hanson S.J."/>
            <person name="Klenk H.-P."/>
            <person name="Labutti K."/>
            <person name="Lapidus A."/>
            <person name="Lindquist E."/>
            <person name="Lipzen A."/>
            <person name="Meier-Kolthoff J.P."/>
            <person name="Ohm R.A."/>
            <person name="Otillar R.P."/>
            <person name="Pangilinan J."/>
            <person name="Peng Y."/>
            <person name="Rokas A."/>
            <person name="Rosa C.A."/>
            <person name="Scheuner C."/>
            <person name="Sibirny A.A."/>
            <person name="Slot J.C."/>
            <person name="Stielow J.B."/>
            <person name="Sun H."/>
            <person name="Kurtzman C.P."/>
            <person name="Blackwell M."/>
            <person name="Grigoriev I.V."/>
            <person name="Jeffries T.W."/>
        </authorList>
    </citation>
    <scope>NUCLEOTIDE SEQUENCE [LARGE SCALE GENOMIC DNA]</scope>
    <source>
        <strain evidence="26">NRRL Y-1933</strain>
    </source>
</reference>
<dbReference type="InterPro" id="IPR018936">
    <property type="entry name" value="PI3/4_kinase_CS"/>
</dbReference>
<feature type="domain" description="FATC" evidence="24">
    <location>
        <begin position="1226"/>
        <end position="1258"/>
    </location>
</feature>
<dbReference type="InterPro" id="IPR014009">
    <property type="entry name" value="PIK_FAT"/>
</dbReference>
<evidence type="ECO:0000256" key="1">
    <source>
        <dbReference type="ARBA" id="ARBA00004123"/>
    </source>
</evidence>
<dbReference type="InterPro" id="IPR036940">
    <property type="entry name" value="PI3/4_kinase_cat_sf"/>
</dbReference>
<comment type="subcellular location">
    <subcellularLocation>
        <location evidence="2">Chromosome</location>
        <location evidence="2">Telomere</location>
    </subcellularLocation>
    <subcellularLocation>
        <location evidence="1">Nucleus</location>
    </subcellularLocation>
</comment>
<dbReference type="PROSITE" id="PS00916">
    <property type="entry name" value="PI3_4_KINASE_2"/>
    <property type="match status" value="1"/>
</dbReference>
<comment type="catalytic activity">
    <reaction evidence="20">
        <text>L-seryl-[protein] + ATP = O-phospho-L-seryl-[protein] + ADP + H(+)</text>
        <dbReference type="Rhea" id="RHEA:17989"/>
        <dbReference type="Rhea" id="RHEA-COMP:9863"/>
        <dbReference type="Rhea" id="RHEA-COMP:11604"/>
        <dbReference type="ChEBI" id="CHEBI:15378"/>
        <dbReference type="ChEBI" id="CHEBI:29999"/>
        <dbReference type="ChEBI" id="CHEBI:30616"/>
        <dbReference type="ChEBI" id="CHEBI:83421"/>
        <dbReference type="ChEBI" id="CHEBI:456216"/>
        <dbReference type="EC" id="2.7.11.1"/>
    </reaction>
</comment>
<evidence type="ECO:0000256" key="10">
    <source>
        <dbReference type="ARBA" id="ARBA00022763"/>
    </source>
</evidence>
<proteinExistence type="inferred from homology"/>
<dbReference type="Pfam" id="PF02260">
    <property type="entry name" value="FATC"/>
    <property type="match status" value="1"/>
</dbReference>
<evidence type="ECO:0000256" key="20">
    <source>
        <dbReference type="ARBA" id="ARBA00048679"/>
    </source>
</evidence>
<comment type="catalytic activity">
    <reaction evidence="19">
        <text>L-threonyl-[protein] + ATP = O-phospho-L-threonyl-[protein] + ADP + H(+)</text>
        <dbReference type="Rhea" id="RHEA:46608"/>
        <dbReference type="Rhea" id="RHEA-COMP:11060"/>
        <dbReference type="Rhea" id="RHEA-COMP:11605"/>
        <dbReference type="ChEBI" id="CHEBI:15378"/>
        <dbReference type="ChEBI" id="CHEBI:30013"/>
        <dbReference type="ChEBI" id="CHEBI:30616"/>
        <dbReference type="ChEBI" id="CHEBI:61977"/>
        <dbReference type="ChEBI" id="CHEBI:456216"/>
        <dbReference type="EC" id="2.7.11.1"/>
    </reaction>
</comment>
<evidence type="ECO:0000256" key="17">
    <source>
        <dbReference type="ARBA" id="ARBA00031460"/>
    </source>
</evidence>
<keyword evidence="12" id="KW-0067">ATP-binding</keyword>
<evidence type="ECO:0000256" key="12">
    <source>
        <dbReference type="ARBA" id="ARBA00022840"/>
    </source>
</evidence>
<evidence type="ECO:0000256" key="2">
    <source>
        <dbReference type="ARBA" id="ARBA00004574"/>
    </source>
</evidence>
<dbReference type="InterPro" id="IPR003152">
    <property type="entry name" value="FATC_dom"/>
</dbReference>
<comment type="similarity">
    <text evidence="3">Belongs to the PI3/PI4-kinase family. ATM subfamily.</text>
</comment>
<feature type="domain" description="PI3K/PI4K catalytic" evidence="22">
    <location>
        <begin position="915"/>
        <end position="1224"/>
    </location>
</feature>
<gene>
    <name evidence="25" type="ORF">HYPBUDRAFT_154201</name>
</gene>
<keyword evidence="21" id="KW-0175">Coiled coil</keyword>
<dbReference type="GeneID" id="30996502"/>
<dbReference type="RefSeq" id="XP_020073969.1">
    <property type="nucleotide sequence ID" value="XM_020221953.1"/>
</dbReference>
<dbReference type="GO" id="GO:0006281">
    <property type="term" value="P:DNA repair"/>
    <property type="evidence" value="ECO:0007669"/>
    <property type="project" value="InterPro"/>
</dbReference>
<evidence type="ECO:0000259" key="24">
    <source>
        <dbReference type="PROSITE" id="PS51190"/>
    </source>
</evidence>
<name>A0A1E4RCC2_9ASCO</name>
<dbReference type="GO" id="GO:0005524">
    <property type="term" value="F:ATP binding"/>
    <property type="evidence" value="ECO:0007669"/>
    <property type="project" value="UniProtKB-KW"/>
</dbReference>
<dbReference type="InterPro" id="IPR011009">
    <property type="entry name" value="Kinase-like_dom_sf"/>
</dbReference>
<evidence type="ECO:0000256" key="4">
    <source>
        <dbReference type="ARBA" id="ARBA00012513"/>
    </source>
</evidence>